<feature type="region of interest" description="Disordered" evidence="1">
    <location>
        <begin position="1"/>
        <end position="20"/>
    </location>
</feature>
<organism evidence="2 3">
    <name type="scientific">Sinorhizobium kostiense</name>
    <dbReference type="NCBI Taxonomy" id="76747"/>
    <lineage>
        <taxon>Bacteria</taxon>
        <taxon>Pseudomonadati</taxon>
        <taxon>Pseudomonadota</taxon>
        <taxon>Alphaproteobacteria</taxon>
        <taxon>Hyphomicrobiales</taxon>
        <taxon>Rhizobiaceae</taxon>
        <taxon>Sinorhizobium/Ensifer group</taxon>
        <taxon>Sinorhizobium</taxon>
    </lineage>
</organism>
<sequence length="126" mass="14669">MTDTRNAQPADPSPRKRPTMVTDIGSDRIMLEIWGEESVELFGRLGFERIKGSERTYRLRADTDAVFAMCQVLRDMGIPFATHRHMGADYQVEYLREKGLLSGVFKRINFFGNDWDEEAPYRLEEF</sequence>
<dbReference type="RefSeq" id="WP_234939591.1">
    <property type="nucleotide sequence ID" value="NZ_JAGILA010000007.1"/>
</dbReference>
<evidence type="ECO:0000313" key="2">
    <source>
        <dbReference type="EMBL" id="MBP2238094.1"/>
    </source>
</evidence>
<comment type="caution">
    <text evidence="2">The sequence shown here is derived from an EMBL/GenBank/DDBJ whole genome shotgun (WGS) entry which is preliminary data.</text>
</comment>
<keyword evidence="3" id="KW-1185">Reference proteome</keyword>
<name>A0ABS4R723_9HYPH</name>
<gene>
    <name evidence="2" type="ORF">J2Z31_004621</name>
</gene>
<accession>A0ABS4R723</accession>
<proteinExistence type="predicted"/>
<dbReference type="EMBL" id="JAGILA010000007">
    <property type="protein sequence ID" value="MBP2238094.1"/>
    <property type="molecule type" value="Genomic_DNA"/>
</dbReference>
<evidence type="ECO:0000313" key="3">
    <source>
        <dbReference type="Proteomes" id="UP000730739"/>
    </source>
</evidence>
<reference evidence="2 3" key="1">
    <citation type="submission" date="2021-03" db="EMBL/GenBank/DDBJ databases">
        <title>Genomic Encyclopedia of Type Strains, Phase IV (KMG-IV): sequencing the most valuable type-strain genomes for metagenomic binning, comparative biology and taxonomic classification.</title>
        <authorList>
            <person name="Goeker M."/>
        </authorList>
    </citation>
    <scope>NUCLEOTIDE SEQUENCE [LARGE SCALE GENOMIC DNA]</scope>
    <source>
        <strain evidence="2 3">DSM 13372</strain>
    </source>
</reference>
<dbReference type="Proteomes" id="UP000730739">
    <property type="component" value="Unassembled WGS sequence"/>
</dbReference>
<protein>
    <submittedName>
        <fullName evidence="2">Uncharacterized protein</fullName>
    </submittedName>
</protein>
<evidence type="ECO:0000256" key="1">
    <source>
        <dbReference type="SAM" id="MobiDB-lite"/>
    </source>
</evidence>